<accession>A0A4U5LP35</accession>
<feature type="domain" description="Fibronectin type-III" evidence="1">
    <location>
        <begin position="89"/>
        <end position="195"/>
    </location>
</feature>
<proteinExistence type="predicted"/>
<name>A0A4U5LP35_STECR</name>
<evidence type="ECO:0000313" key="2">
    <source>
        <dbReference type="EMBL" id="TKR57644.1"/>
    </source>
</evidence>
<comment type="caution">
    <text evidence="2">The sequence shown here is derived from an EMBL/GenBank/DDBJ whole genome shotgun (WGS) entry which is preliminary data.</text>
</comment>
<dbReference type="CDD" id="cd00063">
    <property type="entry name" value="FN3"/>
    <property type="match status" value="1"/>
</dbReference>
<dbReference type="SUPFAM" id="SSF49265">
    <property type="entry name" value="Fibronectin type III"/>
    <property type="match status" value="1"/>
</dbReference>
<dbReference type="InterPro" id="IPR036116">
    <property type="entry name" value="FN3_sf"/>
</dbReference>
<protein>
    <recommendedName>
        <fullName evidence="1">Fibronectin type-III domain-containing protein</fullName>
    </recommendedName>
</protein>
<gene>
    <name evidence="2" type="ORF">L596_030318</name>
</gene>
<dbReference type="PROSITE" id="PS50853">
    <property type="entry name" value="FN3"/>
    <property type="match status" value="1"/>
</dbReference>
<keyword evidence="3" id="KW-1185">Reference proteome</keyword>
<dbReference type="EMBL" id="AZBU02000014">
    <property type="protein sequence ID" value="TKR57644.1"/>
    <property type="molecule type" value="Genomic_DNA"/>
</dbReference>
<organism evidence="2 3">
    <name type="scientific">Steinernema carpocapsae</name>
    <name type="common">Entomopathogenic nematode</name>
    <dbReference type="NCBI Taxonomy" id="34508"/>
    <lineage>
        <taxon>Eukaryota</taxon>
        <taxon>Metazoa</taxon>
        <taxon>Ecdysozoa</taxon>
        <taxon>Nematoda</taxon>
        <taxon>Chromadorea</taxon>
        <taxon>Rhabditida</taxon>
        <taxon>Tylenchina</taxon>
        <taxon>Panagrolaimomorpha</taxon>
        <taxon>Strongyloidoidea</taxon>
        <taxon>Steinernematidae</taxon>
        <taxon>Steinernema</taxon>
    </lineage>
</organism>
<sequence>MKSISEIKVDTRGYVSRKSFGIIDLKLRIMYASGTTQERVIEPYSRPASFRLWDIYPNSWENRTYEIYARDRDSTDWRGSLRISSIIHAPTRLDKVSVKRLNSTAVFVEWGPMPLFNYTKEYWLAYTDSVEGAENSIFGYDIFATTKPLRIPGNRNSTVVSGLNPEKTYYFELCGSNDVENSDATGTIEYGPKDENVKTREFKGWLRKTIKSVL</sequence>
<evidence type="ECO:0000313" key="3">
    <source>
        <dbReference type="Proteomes" id="UP000298663"/>
    </source>
</evidence>
<reference evidence="2 3" key="2">
    <citation type="journal article" date="2019" name="G3 (Bethesda)">
        <title>Hybrid Assembly of the Genome of the Entomopathogenic Nematode Steinernema carpocapsae Identifies the X-Chromosome.</title>
        <authorList>
            <person name="Serra L."/>
            <person name="Macchietto M."/>
            <person name="Macias-Munoz A."/>
            <person name="McGill C.J."/>
            <person name="Rodriguez I.M."/>
            <person name="Rodriguez B."/>
            <person name="Murad R."/>
            <person name="Mortazavi A."/>
        </authorList>
    </citation>
    <scope>NUCLEOTIDE SEQUENCE [LARGE SCALE GENOMIC DNA]</scope>
    <source>
        <strain evidence="2 3">ALL</strain>
    </source>
</reference>
<dbReference type="InterPro" id="IPR013783">
    <property type="entry name" value="Ig-like_fold"/>
</dbReference>
<dbReference type="Gene3D" id="2.60.40.10">
    <property type="entry name" value="Immunoglobulins"/>
    <property type="match status" value="1"/>
</dbReference>
<dbReference type="InterPro" id="IPR003961">
    <property type="entry name" value="FN3_dom"/>
</dbReference>
<dbReference type="Proteomes" id="UP000298663">
    <property type="component" value="Unassembled WGS sequence"/>
</dbReference>
<dbReference type="AlphaFoldDB" id="A0A4U5LP35"/>
<evidence type="ECO:0000259" key="1">
    <source>
        <dbReference type="PROSITE" id="PS50853"/>
    </source>
</evidence>
<reference evidence="2 3" key="1">
    <citation type="journal article" date="2015" name="Genome Biol.">
        <title>Comparative genomics of Steinernema reveals deeply conserved gene regulatory networks.</title>
        <authorList>
            <person name="Dillman A.R."/>
            <person name="Macchietto M."/>
            <person name="Porter C.F."/>
            <person name="Rogers A."/>
            <person name="Williams B."/>
            <person name="Antoshechkin I."/>
            <person name="Lee M.M."/>
            <person name="Goodwin Z."/>
            <person name="Lu X."/>
            <person name="Lewis E.E."/>
            <person name="Goodrich-Blair H."/>
            <person name="Stock S.P."/>
            <person name="Adams B.J."/>
            <person name="Sternberg P.W."/>
            <person name="Mortazavi A."/>
        </authorList>
    </citation>
    <scope>NUCLEOTIDE SEQUENCE [LARGE SCALE GENOMIC DNA]</scope>
    <source>
        <strain evidence="2 3">ALL</strain>
    </source>
</reference>